<evidence type="ECO:0000256" key="1">
    <source>
        <dbReference type="SAM" id="MobiDB-lite"/>
    </source>
</evidence>
<dbReference type="Proteomes" id="UP000194159">
    <property type="component" value="Chromosome"/>
</dbReference>
<reference evidence="2 3" key="1">
    <citation type="submission" date="2017-04" db="EMBL/GenBank/DDBJ databases">
        <title>Complete genome sequences of Rhizobium genomic linages associated to common bean (phaseolus vulgaris).</title>
        <authorList>
            <person name="Santamaria R.I."/>
            <person name="Bustos P."/>
            <person name="Perez-Carrascal O."/>
            <person name="Martinez-Flores I."/>
            <person name="Juarez S."/>
            <person name="Lozano L."/>
            <person name="Miranda F."/>
            <person name="Vinuesa P."/>
            <person name="Martinez-Romero E."/>
            <person name="Cevallos M.A."/>
            <person name="Romero D."/>
            <person name="Davila G."/>
            <person name="Gonzalez V."/>
        </authorList>
    </citation>
    <scope>NUCLEOTIDE SEQUENCE [LARGE SCALE GENOMIC DNA]</scope>
    <source>
        <strain evidence="2 3">NXC12</strain>
    </source>
</reference>
<dbReference type="AlphaFoldDB" id="A0AAN1EIT3"/>
<feature type="region of interest" description="Disordered" evidence="1">
    <location>
        <begin position="26"/>
        <end position="49"/>
    </location>
</feature>
<dbReference type="EMBL" id="CP020906">
    <property type="protein sequence ID" value="ARQ09027.1"/>
    <property type="molecule type" value="Genomic_DNA"/>
</dbReference>
<gene>
    <name evidence="2" type="ORF">NXC12_CH00947</name>
</gene>
<organism evidence="2 3">
    <name type="scientific">Rhizobium etli</name>
    <dbReference type="NCBI Taxonomy" id="29449"/>
    <lineage>
        <taxon>Bacteria</taxon>
        <taxon>Pseudomonadati</taxon>
        <taxon>Pseudomonadota</taxon>
        <taxon>Alphaproteobacteria</taxon>
        <taxon>Hyphomicrobiales</taxon>
        <taxon>Rhizobiaceae</taxon>
        <taxon>Rhizobium/Agrobacterium group</taxon>
        <taxon>Rhizobium</taxon>
    </lineage>
</organism>
<evidence type="ECO:0000313" key="3">
    <source>
        <dbReference type="Proteomes" id="UP000194159"/>
    </source>
</evidence>
<protein>
    <submittedName>
        <fullName evidence="2">Uncharacterized protein</fullName>
    </submittedName>
</protein>
<evidence type="ECO:0000313" key="2">
    <source>
        <dbReference type="EMBL" id="ARQ09027.1"/>
    </source>
</evidence>
<accession>A0AAN1EIT3</accession>
<sequence>MLEYLSLSLEALLCAAEVPAQSILSGLRPSRGRSSGKGDGLRGGFDPIHDQRIPIEARRRYSEPGMQRCGRARQERQEATGNDDEAVYLFRQAGAKTGQRPPFSLPEFCRQDGSTHEKTASRAVAGALWTHETRHAMSAASSSRKCLITVLSMHFS</sequence>
<name>A0AAN1EIT3_RHIET</name>
<feature type="region of interest" description="Disordered" evidence="1">
    <location>
        <begin position="62"/>
        <end position="81"/>
    </location>
</feature>
<proteinExistence type="predicted"/>